<feature type="region of interest" description="Disordered" evidence="5">
    <location>
        <begin position="121"/>
        <end position="151"/>
    </location>
</feature>
<gene>
    <name evidence="8" type="primary">LOC109720634</name>
</gene>
<dbReference type="Pfam" id="PF05347">
    <property type="entry name" value="Complex1_LYR"/>
    <property type="match status" value="1"/>
</dbReference>
<comment type="subcellular location">
    <subcellularLocation>
        <location evidence="1">Mitochondrion matrix</location>
    </subcellularLocation>
</comment>
<name>A0A6P5G584_ANACO</name>
<evidence type="ECO:0000313" key="7">
    <source>
        <dbReference type="Proteomes" id="UP000515123"/>
    </source>
</evidence>
<keyword evidence="3" id="KW-0143">Chaperone</keyword>
<dbReference type="PANTHER" id="PTHR13675:SF1">
    <property type="entry name" value="SUCCINATE DEHYDROGENASE ASSEMBLY FACTOR 1, MITOCHONDRIAL"/>
    <property type="match status" value="1"/>
</dbReference>
<evidence type="ECO:0000256" key="5">
    <source>
        <dbReference type="SAM" id="MobiDB-lite"/>
    </source>
</evidence>
<keyword evidence="7" id="KW-1185">Reference proteome</keyword>
<protein>
    <submittedName>
        <fullName evidence="8">Succinate dehydrogenase assembly factor 1A, mitochondrial</fullName>
    </submittedName>
</protein>
<reference evidence="8" key="2">
    <citation type="submission" date="2025-08" db="UniProtKB">
        <authorList>
            <consortium name="RefSeq"/>
        </authorList>
    </citation>
    <scope>IDENTIFICATION</scope>
    <source>
        <tissue evidence="8">Leaf</tissue>
    </source>
</reference>
<evidence type="ECO:0000313" key="8">
    <source>
        <dbReference type="RefSeq" id="XP_020103464.1"/>
    </source>
</evidence>
<dbReference type="AlphaFoldDB" id="A0A6P5G584"/>
<dbReference type="CDD" id="cd20268">
    <property type="entry name" value="Complex1_LYR_SDHAF1_LYRM8"/>
    <property type="match status" value="1"/>
</dbReference>
<evidence type="ECO:0000256" key="3">
    <source>
        <dbReference type="ARBA" id="ARBA00023186"/>
    </source>
</evidence>
<comment type="similarity">
    <text evidence="4">Belongs to the complex I LYR family. SDHAF1 subfamily.</text>
</comment>
<organism evidence="7 8">
    <name type="scientific">Ananas comosus</name>
    <name type="common">Pineapple</name>
    <name type="synonym">Ananas ananas</name>
    <dbReference type="NCBI Taxonomy" id="4615"/>
    <lineage>
        <taxon>Eukaryota</taxon>
        <taxon>Viridiplantae</taxon>
        <taxon>Streptophyta</taxon>
        <taxon>Embryophyta</taxon>
        <taxon>Tracheophyta</taxon>
        <taxon>Spermatophyta</taxon>
        <taxon>Magnoliopsida</taxon>
        <taxon>Liliopsida</taxon>
        <taxon>Poales</taxon>
        <taxon>Bromeliaceae</taxon>
        <taxon>Bromelioideae</taxon>
        <taxon>Ananas</taxon>
    </lineage>
</organism>
<evidence type="ECO:0000256" key="1">
    <source>
        <dbReference type="ARBA" id="ARBA00004305"/>
    </source>
</evidence>
<dbReference type="InterPro" id="IPR045295">
    <property type="entry name" value="Complex1_LYR_SDHAF1_LYRM8"/>
</dbReference>
<evidence type="ECO:0000259" key="6">
    <source>
        <dbReference type="Pfam" id="PF05347"/>
    </source>
</evidence>
<dbReference type="OrthoDB" id="273010at2759"/>
<dbReference type="PANTHER" id="PTHR13675">
    <property type="entry name" value="LYR MOTIF-CONTAINING PROTEIN 2"/>
    <property type="match status" value="1"/>
</dbReference>
<keyword evidence="2" id="KW-0496">Mitochondrion</keyword>
<evidence type="ECO:0000256" key="4">
    <source>
        <dbReference type="ARBA" id="ARBA00025715"/>
    </source>
</evidence>
<dbReference type="GO" id="GO:0005759">
    <property type="term" value="C:mitochondrial matrix"/>
    <property type="evidence" value="ECO:0007669"/>
    <property type="project" value="UniProtKB-SubCell"/>
</dbReference>
<dbReference type="GO" id="GO:0034553">
    <property type="term" value="P:mitochondrial respiratory chain complex II assembly"/>
    <property type="evidence" value="ECO:0007669"/>
    <property type="project" value="InterPro"/>
</dbReference>
<evidence type="ECO:0000256" key="2">
    <source>
        <dbReference type="ARBA" id="ARBA00023128"/>
    </source>
</evidence>
<dbReference type="GeneID" id="109720634"/>
<sequence>MQGYIDSANLHAFEVLSFTWAKRLSTKCEMGSRLKLSGMQKQVLGLYRGFLRAARLKAAEERRAIESVVSTEFRHNAKNVDRKNFIYIEYLLRRGKKQLEQLKNPDTTGLLTLKASSSAAASSQSDAGTSVPSHDQWDVDESNDNITASRS</sequence>
<dbReference type="Proteomes" id="UP000515123">
    <property type="component" value="Linkage group 14"/>
</dbReference>
<proteinExistence type="inferred from homology"/>
<feature type="domain" description="Complex 1 LYR protein" evidence="6">
    <location>
        <begin position="41"/>
        <end position="101"/>
    </location>
</feature>
<dbReference type="InterPro" id="IPR008011">
    <property type="entry name" value="Complex1_LYR_dom"/>
</dbReference>
<accession>A0A6P5G584</accession>
<dbReference type="RefSeq" id="XP_020103464.1">
    <property type="nucleotide sequence ID" value="XM_020247875.1"/>
</dbReference>
<reference evidence="7" key="1">
    <citation type="journal article" date="2015" name="Nat. Genet.">
        <title>The pineapple genome and the evolution of CAM photosynthesis.</title>
        <authorList>
            <person name="Ming R."/>
            <person name="VanBuren R."/>
            <person name="Wai C.M."/>
            <person name="Tang H."/>
            <person name="Schatz M.C."/>
            <person name="Bowers J.E."/>
            <person name="Lyons E."/>
            <person name="Wang M.L."/>
            <person name="Chen J."/>
            <person name="Biggers E."/>
            <person name="Zhang J."/>
            <person name="Huang L."/>
            <person name="Zhang L."/>
            <person name="Miao W."/>
            <person name="Zhang J."/>
            <person name="Ye Z."/>
            <person name="Miao C."/>
            <person name="Lin Z."/>
            <person name="Wang H."/>
            <person name="Zhou H."/>
            <person name="Yim W.C."/>
            <person name="Priest H.D."/>
            <person name="Zheng C."/>
            <person name="Woodhouse M."/>
            <person name="Edger P.P."/>
            <person name="Guyot R."/>
            <person name="Guo H.B."/>
            <person name="Guo H."/>
            <person name="Zheng G."/>
            <person name="Singh R."/>
            <person name="Sharma A."/>
            <person name="Min X."/>
            <person name="Zheng Y."/>
            <person name="Lee H."/>
            <person name="Gurtowski J."/>
            <person name="Sedlazeck F.J."/>
            <person name="Harkess A."/>
            <person name="McKain M.R."/>
            <person name="Liao Z."/>
            <person name="Fang J."/>
            <person name="Liu J."/>
            <person name="Zhang X."/>
            <person name="Zhang Q."/>
            <person name="Hu W."/>
            <person name="Qin Y."/>
            <person name="Wang K."/>
            <person name="Chen L.Y."/>
            <person name="Shirley N."/>
            <person name="Lin Y.R."/>
            <person name="Liu L.Y."/>
            <person name="Hernandez A.G."/>
            <person name="Wright C.L."/>
            <person name="Bulone V."/>
            <person name="Tuskan G.A."/>
            <person name="Heath K."/>
            <person name="Zee F."/>
            <person name="Moore P.H."/>
            <person name="Sunkar R."/>
            <person name="Leebens-Mack J.H."/>
            <person name="Mockler T."/>
            <person name="Bennetzen J.L."/>
            <person name="Freeling M."/>
            <person name="Sankoff D."/>
            <person name="Paterson A.H."/>
            <person name="Zhu X."/>
            <person name="Yang X."/>
            <person name="Smith J.A."/>
            <person name="Cushman J.C."/>
            <person name="Paull R.E."/>
            <person name="Yu Q."/>
        </authorList>
    </citation>
    <scope>NUCLEOTIDE SEQUENCE [LARGE SCALE GENOMIC DNA]</scope>
    <source>
        <strain evidence="7">cv. F153</strain>
    </source>
</reference>